<evidence type="ECO:0000313" key="3">
    <source>
        <dbReference type="Proteomes" id="UP000238153"/>
    </source>
</evidence>
<evidence type="ECO:0000259" key="1">
    <source>
        <dbReference type="Pfam" id="PF13614"/>
    </source>
</evidence>
<dbReference type="Pfam" id="PF13614">
    <property type="entry name" value="AAA_31"/>
    <property type="match status" value="1"/>
</dbReference>
<protein>
    <submittedName>
        <fullName evidence="2">ParA family protein</fullName>
    </submittedName>
</protein>
<gene>
    <name evidence="2" type="ORF">CV019_06305</name>
</gene>
<comment type="caution">
    <text evidence="2">The sequence shown here is derived from an EMBL/GenBank/DDBJ whole genome shotgun (WGS) entry which is preliminary data.</text>
</comment>
<accession>A0A7Z1N493</accession>
<dbReference type="SUPFAM" id="SSF52540">
    <property type="entry name" value="P-loop containing nucleoside triphosphate hydrolases"/>
    <property type="match status" value="1"/>
</dbReference>
<organism evidence="2 3">
    <name type="scientific">Staphylococcus haemolyticus</name>
    <dbReference type="NCBI Taxonomy" id="1283"/>
    <lineage>
        <taxon>Bacteria</taxon>
        <taxon>Bacillati</taxon>
        <taxon>Bacillota</taxon>
        <taxon>Bacilli</taxon>
        <taxon>Bacillales</taxon>
        <taxon>Staphylococcaceae</taxon>
        <taxon>Staphylococcus</taxon>
    </lineage>
</organism>
<feature type="domain" description="AAA" evidence="1">
    <location>
        <begin position="9"/>
        <end position="62"/>
    </location>
</feature>
<dbReference type="Gene3D" id="3.40.50.300">
    <property type="entry name" value="P-loop containing nucleotide triphosphate hydrolases"/>
    <property type="match status" value="1"/>
</dbReference>
<dbReference type="EMBL" id="PGWX01000278">
    <property type="protein sequence ID" value="PPJ75125.1"/>
    <property type="molecule type" value="Genomic_DNA"/>
</dbReference>
<evidence type="ECO:0000313" key="2">
    <source>
        <dbReference type="EMBL" id="PPJ75125.1"/>
    </source>
</evidence>
<proteinExistence type="predicted"/>
<dbReference type="InterPro" id="IPR027417">
    <property type="entry name" value="P-loop_NTPase"/>
</dbReference>
<reference evidence="2 3" key="1">
    <citation type="submission" date="2017-11" db="EMBL/GenBank/DDBJ databases">
        <authorList>
            <person name="Founou R.C."/>
            <person name="Founou L."/>
            <person name="Allam M."/>
            <person name="Ismail A."/>
            <person name="Essack S.Y."/>
        </authorList>
    </citation>
    <scope>NUCLEOTIDE SEQUENCE [LARGE SCALE GENOMIC DNA]</scope>
    <source>
        <strain evidence="2 3">G811N2B1</strain>
    </source>
</reference>
<dbReference type="Proteomes" id="UP000238153">
    <property type="component" value="Unassembled WGS sequence"/>
</dbReference>
<dbReference type="CDD" id="cd02042">
    <property type="entry name" value="ParAB_family"/>
    <property type="match status" value="1"/>
</dbReference>
<dbReference type="AlphaFoldDB" id="A0A7Z1N493"/>
<name>A0A7Z1N493_STAHA</name>
<dbReference type="InterPro" id="IPR025669">
    <property type="entry name" value="AAA_dom"/>
</dbReference>
<sequence>MNSTLQQNLIFDTRPSTDIATKNAICCSDYVLITTKTEESSAEGARKTYNYVGSLVEFNPKVKLLGVLPYLDKPNSSTSNRVKQEIIDQFQENVFNNIIKASDRVVTWGKFGITTDQPHDKKTLSMYIDVVDEMFERIKIMEG</sequence>